<evidence type="ECO:0000313" key="3">
    <source>
        <dbReference type="EMBL" id="CAF0805468.1"/>
    </source>
</evidence>
<accession>A0A8S2D3P6</accession>
<proteinExistence type="predicted"/>
<comment type="caution">
    <text evidence="3">The sequence shown here is derived from an EMBL/GenBank/DDBJ whole genome shotgun (WGS) entry which is preliminary data.</text>
</comment>
<dbReference type="SMART" id="SM00174">
    <property type="entry name" value="RHO"/>
    <property type="match status" value="1"/>
</dbReference>
<dbReference type="CDD" id="cd00157">
    <property type="entry name" value="Rho"/>
    <property type="match status" value="1"/>
</dbReference>
<keyword evidence="1" id="KW-0547">Nucleotide-binding</keyword>
<dbReference type="GO" id="GO:0005525">
    <property type="term" value="F:GTP binding"/>
    <property type="evidence" value="ECO:0007669"/>
    <property type="project" value="UniProtKB-KW"/>
</dbReference>
<dbReference type="Pfam" id="PF00071">
    <property type="entry name" value="Ras"/>
    <property type="match status" value="2"/>
</dbReference>
<dbReference type="NCBIfam" id="TIGR00231">
    <property type="entry name" value="small_GTP"/>
    <property type="match status" value="1"/>
</dbReference>
<dbReference type="AlphaFoldDB" id="A0A8S2D3P6"/>
<dbReference type="InterPro" id="IPR005225">
    <property type="entry name" value="Small_GTP-bd"/>
</dbReference>
<name>A0A8S2D3P6_9BILA</name>
<reference evidence="3" key="1">
    <citation type="submission" date="2021-02" db="EMBL/GenBank/DDBJ databases">
        <authorList>
            <person name="Nowell W R."/>
        </authorList>
    </citation>
    <scope>NUCLEOTIDE SEQUENCE</scope>
</reference>
<organism evidence="3 5">
    <name type="scientific">Didymodactylos carnosus</name>
    <dbReference type="NCBI Taxonomy" id="1234261"/>
    <lineage>
        <taxon>Eukaryota</taxon>
        <taxon>Metazoa</taxon>
        <taxon>Spiralia</taxon>
        <taxon>Gnathifera</taxon>
        <taxon>Rotifera</taxon>
        <taxon>Eurotatoria</taxon>
        <taxon>Bdelloidea</taxon>
        <taxon>Philodinida</taxon>
        <taxon>Philodinidae</taxon>
        <taxon>Didymodactylos</taxon>
    </lineage>
</organism>
<dbReference type="PROSITE" id="PS51419">
    <property type="entry name" value="RAB"/>
    <property type="match status" value="1"/>
</dbReference>
<dbReference type="EMBL" id="CAJNOK010001318">
    <property type="protein sequence ID" value="CAF0805468.1"/>
    <property type="molecule type" value="Genomic_DNA"/>
</dbReference>
<sequence>MSKSSTLDEIKVVVIGDGYTGKTTLCVVYKDGQYPQDPYVPTIFENYAATVTLFNKKWILNLFDSAGQEEYDQLRIMAYPNTNVFILCFSVVDPDSYASKVPLILVGTKIDLRSDLSTLEQLTKKQQKPITQNEGEYLARLCSAKRYIECSSMLNFNVRDVFDQAVHVHMMHLRRTKLDCSWLGSLVCCGTRRQSNRKHKVPNIRD</sequence>
<dbReference type="PROSITE" id="PS51420">
    <property type="entry name" value="RHO"/>
    <property type="match status" value="1"/>
</dbReference>
<keyword evidence="2" id="KW-0342">GTP-binding</keyword>
<evidence type="ECO:0000313" key="5">
    <source>
        <dbReference type="Proteomes" id="UP000677228"/>
    </source>
</evidence>
<dbReference type="PRINTS" id="PR00449">
    <property type="entry name" value="RASTRNSFRMNG"/>
</dbReference>
<dbReference type="InterPro" id="IPR003578">
    <property type="entry name" value="Small_GTPase_Rho"/>
</dbReference>
<dbReference type="Proteomes" id="UP000677228">
    <property type="component" value="Unassembled WGS sequence"/>
</dbReference>
<dbReference type="InterPro" id="IPR001806">
    <property type="entry name" value="Small_GTPase"/>
</dbReference>
<gene>
    <name evidence="3" type="ORF">OVA965_LOCUS4874</name>
    <name evidence="4" type="ORF">TMI583_LOCUS4872</name>
</gene>
<dbReference type="GO" id="GO:0003924">
    <property type="term" value="F:GTPase activity"/>
    <property type="evidence" value="ECO:0007669"/>
    <property type="project" value="InterPro"/>
</dbReference>
<dbReference type="Proteomes" id="UP000682733">
    <property type="component" value="Unassembled WGS sequence"/>
</dbReference>
<protein>
    <submittedName>
        <fullName evidence="3">Uncharacterized protein</fullName>
    </submittedName>
</protein>
<evidence type="ECO:0000313" key="4">
    <source>
        <dbReference type="EMBL" id="CAF3589134.1"/>
    </source>
</evidence>
<dbReference type="PANTHER" id="PTHR24072">
    <property type="entry name" value="RHO FAMILY GTPASE"/>
    <property type="match status" value="1"/>
</dbReference>
<dbReference type="InterPro" id="IPR027417">
    <property type="entry name" value="P-loop_NTPase"/>
</dbReference>
<dbReference type="SMART" id="SM00175">
    <property type="entry name" value="RAB"/>
    <property type="match status" value="1"/>
</dbReference>
<dbReference type="Gene3D" id="3.40.50.300">
    <property type="entry name" value="P-loop containing nucleotide triphosphate hydrolases"/>
    <property type="match status" value="1"/>
</dbReference>
<dbReference type="EMBL" id="CAJOBA010001318">
    <property type="protein sequence ID" value="CAF3589134.1"/>
    <property type="molecule type" value="Genomic_DNA"/>
</dbReference>
<evidence type="ECO:0000256" key="2">
    <source>
        <dbReference type="ARBA" id="ARBA00023134"/>
    </source>
</evidence>
<dbReference type="GO" id="GO:0007264">
    <property type="term" value="P:small GTPase-mediated signal transduction"/>
    <property type="evidence" value="ECO:0007669"/>
    <property type="project" value="InterPro"/>
</dbReference>
<dbReference type="SMART" id="SM00173">
    <property type="entry name" value="RAS"/>
    <property type="match status" value="1"/>
</dbReference>
<evidence type="ECO:0000256" key="1">
    <source>
        <dbReference type="ARBA" id="ARBA00022741"/>
    </source>
</evidence>
<dbReference type="SUPFAM" id="SSF52540">
    <property type="entry name" value="P-loop containing nucleoside triphosphate hydrolases"/>
    <property type="match status" value="1"/>
</dbReference>
<dbReference type="PROSITE" id="PS51421">
    <property type="entry name" value="RAS"/>
    <property type="match status" value="1"/>
</dbReference>